<keyword evidence="8" id="KW-1185">Reference proteome</keyword>
<feature type="domain" description="Methyl-accepting transducer" evidence="5">
    <location>
        <begin position="435"/>
        <end position="677"/>
    </location>
</feature>
<sequence length="707" mass="72576">MNSLLSRLSIRAKLATVMGSLGLLLLAFAALGFTTSLRDSNASRLVVSMTSIGEQLFEAMLSARLERGALLGGLSSDAPADVALRDRIGTARRASDEALARAMAELAVEGTAVAPVAERLARARDGVAALRSQIDAALGLPRAQRPAEAAAEAPRATQAYLDALIAAHDEVIGRVRLISNRVDETLAVKYDAWAARLAGGLMTLHVEGALARGGTLQAADIVAMAELRGRASGAWARINAAAARPGLGETLVAAIRRANEVFPAAFVAHLDEVAKSLEAGRPTMTLVELQRRNTTMLNSVADVVRASLGEAVGIARAEAESRQRALLVDGVTLGFAVALLAIGHLVVTRDVTGPMARMADQVGRIAGGDLQLAVEGTGRGDEVGTLARAVEVFKRNAADRMRLEETSAADQAARLERAERLAALLHGFEGKVRHTVEALGGAVRQLQGTARSMAGTAEGTLSQAGAVTSAAEQTSANVQTVAAAEELSASIAEITRQVAQSSKAAGQAVDETRRTDEVVHSLAEGAQKIGEVMRLITDIAAQTNLLALNATIEAARAGEAGKGFAVVAGEVKNLAAQTARATEEIAAQIGAMQSATGDAVGAIQAISARIGEVSEIASAIAAAVEEQGAATAEIARNVQQAAQGTQNVTGAIGGVSRAASEASAASGEVLASAEELSRHAGNLDQEVGGFLRDVAAIEPGARDRCAA</sequence>
<keyword evidence="4" id="KW-0812">Transmembrane</keyword>
<dbReference type="Pfam" id="PF00672">
    <property type="entry name" value="HAMP"/>
    <property type="match status" value="1"/>
</dbReference>
<evidence type="ECO:0000256" key="2">
    <source>
        <dbReference type="ARBA" id="ARBA00029447"/>
    </source>
</evidence>
<dbReference type="RefSeq" id="WP_305105783.1">
    <property type="nucleotide sequence ID" value="NZ_JAUTWS010000022.1"/>
</dbReference>
<protein>
    <submittedName>
        <fullName evidence="7">Methyl-accepting chemotaxis protein</fullName>
    </submittedName>
</protein>
<feature type="domain" description="HAMP" evidence="6">
    <location>
        <begin position="349"/>
        <end position="402"/>
    </location>
</feature>
<evidence type="ECO:0000313" key="7">
    <source>
        <dbReference type="EMBL" id="MDO9710923.1"/>
    </source>
</evidence>
<organism evidence="7 8">
    <name type="scientific">Paracraurococcus lichenis</name>
    <dbReference type="NCBI Taxonomy" id="3064888"/>
    <lineage>
        <taxon>Bacteria</taxon>
        <taxon>Pseudomonadati</taxon>
        <taxon>Pseudomonadota</taxon>
        <taxon>Alphaproteobacteria</taxon>
        <taxon>Acetobacterales</taxon>
        <taxon>Roseomonadaceae</taxon>
        <taxon>Paracraurococcus</taxon>
    </lineage>
</organism>
<proteinExistence type="inferred from homology"/>
<reference evidence="7 8" key="1">
    <citation type="submission" date="2023-08" db="EMBL/GenBank/DDBJ databases">
        <title>The draft genome sequence of Paracraurococcus sp. LOR1-02.</title>
        <authorList>
            <person name="Kingkaew E."/>
            <person name="Tanasupawat S."/>
        </authorList>
    </citation>
    <scope>NUCLEOTIDE SEQUENCE [LARGE SCALE GENOMIC DNA]</scope>
    <source>
        <strain evidence="7 8">LOR1-02</strain>
    </source>
</reference>
<dbReference type="PANTHER" id="PTHR32089:SF112">
    <property type="entry name" value="LYSOZYME-LIKE PROTEIN-RELATED"/>
    <property type="match status" value="1"/>
</dbReference>
<dbReference type="EMBL" id="JAUTWS010000022">
    <property type="protein sequence ID" value="MDO9710923.1"/>
    <property type="molecule type" value="Genomic_DNA"/>
</dbReference>
<evidence type="ECO:0000256" key="4">
    <source>
        <dbReference type="SAM" id="Phobius"/>
    </source>
</evidence>
<dbReference type="SMART" id="SM00304">
    <property type="entry name" value="HAMP"/>
    <property type="match status" value="1"/>
</dbReference>
<dbReference type="PANTHER" id="PTHR32089">
    <property type="entry name" value="METHYL-ACCEPTING CHEMOTAXIS PROTEIN MCPB"/>
    <property type="match status" value="1"/>
</dbReference>
<dbReference type="Proteomes" id="UP001243009">
    <property type="component" value="Unassembled WGS sequence"/>
</dbReference>
<dbReference type="Gene3D" id="1.10.8.500">
    <property type="entry name" value="HAMP domain in histidine kinase"/>
    <property type="match status" value="1"/>
</dbReference>
<dbReference type="PROSITE" id="PS50885">
    <property type="entry name" value="HAMP"/>
    <property type="match status" value="1"/>
</dbReference>
<name>A0ABT9E430_9PROT</name>
<evidence type="ECO:0000259" key="6">
    <source>
        <dbReference type="PROSITE" id="PS50885"/>
    </source>
</evidence>
<gene>
    <name evidence="7" type="ORF">Q7A36_21410</name>
</gene>
<dbReference type="Pfam" id="PF00015">
    <property type="entry name" value="MCPsignal"/>
    <property type="match status" value="1"/>
</dbReference>
<dbReference type="SUPFAM" id="SSF58104">
    <property type="entry name" value="Methyl-accepting chemotaxis protein (MCP) signaling domain"/>
    <property type="match status" value="1"/>
</dbReference>
<comment type="similarity">
    <text evidence="2">Belongs to the methyl-accepting chemotaxis (MCP) protein family.</text>
</comment>
<evidence type="ECO:0000256" key="3">
    <source>
        <dbReference type="PROSITE-ProRule" id="PRU00284"/>
    </source>
</evidence>
<keyword evidence="1 3" id="KW-0807">Transducer</keyword>
<evidence type="ECO:0000256" key="1">
    <source>
        <dbReference type="ARBA" id="ARBA00023224"/>
    </source>
</evidence>
<dbReference type="CDD" id="cd06225">
    <property type="entry name" value="HAMP"/>
    <property type="match status" value="1"/>
</dbReference>
<feature type="transmembrane region" description="Helical" evidence="4">
    <location>
        <begin position="326"/>
        <end position="347"/>
    </location>
</feature>
<dbReference type="Gene3D" id="1.10.287.950">
    <property type="entry name" value="Methyl-accepting chemotaxis protein"/>
    <property type="match status" value="1"/>
</dbReference>
<evidence type="ECO:0000259" key="5">
    <source>
        <dbReference type="PROSITE" id="PS50111"/>
    </source>
</evidence>
<dbReference type="PROSITE" id="PS50111">
    <property type="entry name" value="CHEMOTAXIS_TRANSDUC_2"/>
    <property type="match status" value="1"/>
</dbReference>
<comment type="caution">
    <text evidence="7">The sequence shown here is derived from an EMBL/GenBank/DDBJ whole genome shotgun (WGS) entry which is preliminary data.</text>
</comment>
<accession>A0ABT9E430</accession>
<keyword evidence="4" id="KW-0472">Membrane</keyword>
<dbReference type="SMART" id="SM00283">
    <property type="entry name" value="MA"/>
    <property type="match status" value="1"/>
</dbReference>
<evidence type="ECO:0000313" key="8">
    <source>
        <dbReference type="Proteomes" id="UP001243009"/>
    </source>
</evidence>
<keyword evidence="4" id="KW-1133">Transmembrane helix</keyword>
<dbReference type="InterPro" id="IPR003660">
    <property type="entry name" value="HAMP_dom"/>
</dbReference>
<dbReference type="InterPro" id="IPR004089">
    <property type="entry name" value="MCPsignal_dom"/>
</dbReference>